<accession>A0A9Q1IBL9</accession>
<dbReference type="InterPro" id="IPR001878">
    <property type="entry name" value="Znf_CCHC"/>
</dbReference>
<evidence type="ECO:0000313" key="4">
    <source>
        <dbReference type="EMBL" id="KAJ8333722.1"/>
    </source>
</evidence>
<keyword evidence="5" id="KW-1185">Reference proteome</keyword>
<protein>
    <recommendedName>
        <fullName evidence="3">CCHC-type domain-containing protein</fullName>
    </recommendedName>
</protein>
<feature type="compositionally biased region" description="Polar residues" evidence="2">
    <location>
        <begin position="1"/>
        <end position="12"/>
    </location>
</feature>
<name>A0A9Q1IBL9_SYNKA</name>
<evidence type="ECO:0000259" key="3">
    <source>
        <dbReference type="PROSITE" id="PS50158"/>
    </source>
</evidence>
<feature type="region of interest" description="Disordered" evidence="2">
    <location>
        <begin position="1"/>
        <end position="115"/>
    </location>
</feature>
<dbReference type="PROSITE" id="PS50158">
    <property type="entry name" value="ZF_CCHC"/>
    <property type="match status" value="1"/>
</dbReference>
<evidence type="ECO:0000256" key="2">
    <source>
        <dbReference type="SAM" id="MobiDB-lite"/>
    </source>
</evidence>
<dbReference type="GO" id="GO:0008270">
    <property type="term" value="F:zinc ion binding"/>
    <property type="evidence" value="ECO:0007669"/>
    <property type="project" value="UniProtKB-KW"/>
</dbReference>
<dbReference type="InterPro" id="IPR036875">
    <property type="entry name" value="Znf_CCHC_sf"/>
</dbReference>
<sequence>MIGTSGTRTGQDGSWRGQELGRVRQAGAGQVRNQTGGGCLGINQADRRQLGKGTEAGLEPDQSEAQQVRATKVRNGREQVPARRPQGSHGLCGVPRTGTGGNRRRGPSSDEKSKYGALVGAPRRRFGQCTQPGLLRSELGNRRRKPGEPLRALANDIESLARRAYAHMPPSVQGELAREKFLQALTPTELRIQTQLAHPKALQKALELALEREIIAGVVRTVVESSPPEDKPTWAAELTELIRAVSLQARCDMGTHTRSVVCWGCGHAGHRIRQCPDFVRAPGNGSGST</sequence>
<feature type="domain" description="CCHC-type" evidence="3">
    <location>
        <begin position="262"/>
        <end position="277"/>
    </location>
</feature>
<dbReference type="PANTHER" id="PTHR19963:SF30">
    <property type="entry name" value="ENDONUCLEASE_EXONUCLEASE_PHOSPHATASE DOMAIN-CONTAINING PROTEIN"/>
    <property type="match status" value="1"/>
</dbReference>
<dbReference type="AlphaFoldDB" id="A0A9Q1IBL9"/>
<comment type="caution">
    <text evidence="4">The sequence shown here is derived from an EMBL/GenBank/DDBJ whole genome shotgun (WGS) entry which is preliminary data.</text>
</comment>
<dbReference type="EMBL" id="JAINUF010000022">
    <property type="protein sequence ID" value="KAJ8333722.1"/>
    <property type="molecule type" value="Genomic_DNA"/>
</dbReference>
<dbReference type="Proteomes" id="UP001152622">
    <property type="component" value="Chromosome 22"/>
</dbReference>
<dbReference type="PANTHER" id="PTHR19963">
    <property type="entry name" value="CCHC-TYPE DOMAIN-CONTAINING PROTEIN"/>
    <property type="match status" value="1"/>
</dbReference>
<reference evidence="4" key="1">
    <citation type="journal article" date="2023" name="Science">
        <title>Genome structures resolve the early diversification of teleost fishes.</title>
        <authorList>
            <person name="Parey E."/>
            <person name="Louis A."/>
            <person name="Montfort J."/>
            <person name="Bouchez O."/>
            <person name="Roques C."/>
            <person name="Iampietro C."/>
            <person name="Lluch J."/>
            <person name="Castinel A."/>
            <person name="Donnadieu C."/>
            <person name="Desvignes T."/>
            <person name="Floi Bucao C."/>
            <person name="Jouanno E."/>
            <person name="Wen M."/>
            <person name="Mejri S."/>
            <person name="Dirks R."/>
            <person name="Jansen H."/>
            <person name="Henkel C."/>
            <person name="Chen W.J."/>
            <person name="Zahm M."/>
            <person name="Cabau C."/>
            <person name="Klopp C."/>
            <person name="Thompson A.W."/>
            <person name="Robinson-Rechavi M."/>
            <person name="Braasch I."/>
            <person name="Lecointre G."/>
            <person name="Bobe J."/>
            <person name="Postlethwait J.H."/>
            <person name="Berthelot C."/>
            <person name="Roest Crollius H."/>
            <person name="Guiguen Y."/>
        </authorList>
    </citation>
    <scope>NUCLEOTIDE SEQUENCE</scope>
    <source>
        <strain evidence="4">WJC10195</strain>
    </source>
</reference>
<dbReference type="GO" id="GO:0003676">
    <property type="term" value="F:nucleic acid binding"/>
    <property type="evidence" value="ECO:0007669"/>
    <property type="project" value="InterPro"/>
</dbReference>
<proteinExistence type="predicted"/>
<gene>
    <name evidence="4" type="ORF">SKAU_G00410410</name>
</gene>
<dbReference type="OrthoDB" id="8960137at2759"/>
<organism evidence="4 5">
    <name type="scientific">Synaphobranchus kaupii</name>
    <name type="common">Kaup's arrowtooth eel</name>
    <dbReference type="NCBI Taxonomy" id="118154"/>
    <lineage>
        <taxon>Eukaryota</taxon>
        <taxon>Metazoa</taxon>
        <taxon>Chordata</taxon>
        <taxon>Craniata</taxon>
        <taxon>Vertebrata</taxon>
        <taxon>Euteleostomi</taxon>
        <taxon>Actinopterygii</taxon>
        <taxon>Neopterygii</taxon>
        <taxon>Teleostei</taxon>
        <taxon>Anguilliformes</taxon>
        <taxon>Synaphobranchidae</taxon>
        <taxon>Synaphobranchus</taxon>
    </lineage>
</organism>
<keyword evidence="1" id="KW-0863">Zinc-finger</keyword>
<evidence type="ECO:0000256" key="1">
    <source>
        <dbReference type="PROSITE-ProRule" id="PRU00047"/>
    </source>
</evidence>
<keyword evidence="1" id="KW-0479">Metal-binding</keyword>
<evidence type="ECO:0000313" key="5">
    <source>
        <dbReference type="Proteomes" id="UP001152622"/>
    </source>
</evidence>
<keyword evidence="1" id="KW-0862">Zinc</keyword>
<dbReference type="SUPFAM" id="SSF57756">
    <property type="entry name" value="Retrovirus zinc finger-like domains"/>
    <property type="match status" value="1"/>
</dbReference>